<protein>
    <submittedName>
        <fullName evidence="2">Uncharacterized protein</fullName>
    </submittedName>
</protein>
<feature type="region of interest" description="Disordered" evidence="1">
    <location>
        <begin position="19"/>
        <end position="66"/>
    </location>
</feature>
<dbReference type="EMBL" id="KN846974">
    <property type="protein sequence ID" value="KIW76884.1"/>
    <property type="molecule type" value="Genomic_DNA"/>
</dbReference>
<reference evidence="2 3" key="1">
    <citation type="submission" date="2015-01" db="EMBL/GenBank/DDBJ databases">
        <title>The Genome Sequence of Fonsecaea pedrosoi CBS 271.37.</title>
        <authorList>
            <consortium name="The Broad Institute Genomics Platform"/>
            <person name="Cuomo C."/>
            <person name="de Hoog S."/>
            <person name="Gorbushina A."/>
            <person name="Stielow B."/>
            <person name="Teixiera M."/>
            <person name="Abouelleil A."/>
            <person name="Chapman S.B."/>
            <person name="Priest M."/>
            <person name="Young S.K."/>
            <person name="Wortman J."/>
            <person name="Nusbaum C."/>
            <person name="Birren B."/>
        </authorList>
    </citation>
    <scope>NUCLEOTIDE SEQUENCE [LARGE SCALE GENOMIC DNA]</scope>
    <source>
        <strain evidence="2 3">CBS 271.37</strain>
    </source>
</reference>
<organism evidence="2 3">
    <name type="scientific">Fonsecaea pedrosoi CBS 271.37</name>
    <dbReference type="NCBI Taxonomy" id="1442368"/>
    <lineage>
        <taxon>Eukaryota</taxon>
        <taxon>Fungi</taxon>
        <taxon>Dikarya</taxon>
        <taxon>Ascomycota</taxon>
        <taxon>Pezizomycotina</taxon>
        <taxon>Eurotiomycetes</taxon>
        <taxon>Chaetothyriomycetidae</taxon>
        <taxon>Chaetothyriales</taxon>
        <taxon>Herpotrichiellaceae</taxon>
        <taxon>Fonsecaea</taxon>
    </lineage>
</organism>
<keyword evidence="3" id="KW-1185">Reference proteome</keyword>
<evidence type="ECO:0000313" key="3">
    <source>
        <dbReference type="Proteomes" id="UP000053029"/>
    </source>
</evidence>
<sequence length="213" mass="23087">MSTPYIERGTSEFAALAGANKAEDAAGAEEEDASFGLKDSRPEVSTDQGPGTNSPREPDDSSSLMSTATTGIRLTASMEATAYTAECPASPQHTSEDVVHESSWTGISAQPSWGNQDLSTVTRRDIVANSPEKVEFLRLIEEPPEDDDAEEDLYTLISDACIAMLRAHHSLSIDPRQFSLQQFYVSETLYFMLAEDAGSLTYLKASPTEARPL</sequence>
<dbReference type="VEuPathDB" id="FungiDB:Z517_09328"/>
<proteinExistence type="predicted"/>
<feature type="compositionally biased region" description="Polar residues" evidence="1">
    <location>
        <begin position="45"/>
        <end position="66"/>
    </location>
</feature>
<dbReference type="HOGENOM" id="CLU_1294435_0_0_1"/>
<dbReference type="GeneID" id="25308818"/>
<evidence type="ECO:0000256" key="1">
    <source>
        <dbReference type="SAM" id="MobiDB-lite"/>
    </source>
</evidence>
<dbReference type="RefSeq" id="XP_013280692.1">
    <property type="nucleotide sequence ID" value="XM_013425238.1"/>
</dbReference>
<name>A0A0D2GX08_9EURO</name>
<dbReference type="AlphaFoldDB" id="A0A0D2GX08"/>
<gene>
    <name evidence="2" type="ORF">Z517_09328</name>
</gene>
<evidence type="ECO:0000313" key="2">
    <source>
        <dbReference type="EMBL" id="KIW76884.1"/>
    </source>
</evidence>
<feature type="region of interest" description="Disordered" evidence="1">
    <location>
        <begin position="87"/>
        <end position="116"/>
    </location>
</feature>
<dbReference type="Proteomes" id="UP000053029">
    <property type="component" value="Unassembled WGS sequence"/>
</dbReference>
<accession>A0A0D2GX08</accession>
<feature type="compositionally biased region" description="Polar residues" evidence="1">
    <location>
        <begin position="102"/>
        <end position="116"/>
    </location>
</feature>